<dbReference type="Proteomes" id="UP001295684">
    <property type="component" value="Unassembled WGS sequence"/>
</dbReference>
<evidence type="ECO:0000313" key="2">
    <source>
        <dbReference type="EMBL" id="CAI2369928.1"/>
    </source>
</evidence>
<dbReference type="PROSITE" id="PS51154">
    <property type="entry name" value="MACRO"/>
    <property type="match status" value="1"/>
</dbReference>
<dbReference type="Gene3D" id="3.40.220.10">
    <property type="entry name" value="Leucine Aminopeptidase, subunit E, domain 1"/>
    <property type="match status" value="1"/>
</dbReference>
<dbReference type="InterPro" id="IPR043472">
    <property type="entry name" value="Macro_dom-like"/>
</dbReference>
<gene>
    <name evidence="2" type="ORF">ECRASSUSDP1_LOCUS11233</name>
</gene>
<organism evidence="2 3">
    <name type="scientific">Euplotes crassus</name>
    <dbReference type="NCBI Taxonomy" id="5936"/>
    <lineage>
        <taxon>Eukaryota</taxon>
        <taxon>Sar</taxon>
        <taxon>Alveolata</taxon>
        <taxon>Ciliophora</taxon>
        <taxon>Intramacronucleata</taxon>
        <taxon>Spirotrichea</taxon>
        <taxon>Hypotrichia</taxon>
        <taxon>Euplotida</taxon>
        <taxon>Euplotidae</taxon>
        <taxon>Moneuplotes</taxon>
    </lineage>
</organism>
<keyword evidence="3" id="KW-1185">Reference proteome</keyword>
<name>A0AAD1XFC7_EUPCR</name>
<dbReference type="AlphaFoldDB" id="A0AAD1XFC7"/>
<feature type="domain" description="Macro" evidence="1">
    <location>
        <begin position="1"/>
        <end position="200"/>
    </location>
</feature>
<reference evidence="2" key="1">
    <citation type="submission" date="2023-07" db="EMBL/GenBank/DDBJ databases">
        <authorList>
            <consortium name="AG Swart"/>
            <person name="Singh M."/>
            <person name="Singh A."/>
            <person name="Seah K."/>
            <person name="Emmerich C."/>
        </authorList>
    </citation>
    <scope>NUCLEOTIDE SEQUENCE</scope>
    <source>
        <strain evidence="2">DP1</strain>
    </source>
</reference>
<proteinExistence type="predicted"/>
<dbReference type="SUPFAM" id="SSF52949">
    <property type="entry name" value="Macro domain-like"/>
    <property type="match status" value="1"/>
</dbReference>
<accession>A0AAD1XFC7</accession>
<dbReference type="EMBL" id="CAMPGE010011085">
    <property type="protein sequence ID" value="CAI2369928.1"/>
    <property type="molecule type" value="Genomic_DNA"/>
</dbReference>
<dbReference type="InterPro" id="IPR002589">
    <property type="entry name" value="Macro_dom"/>
</dbReference>
<evidence type="ECO:0000259" key="1">
    <source>
        <dbReference type="PROSITE" id="PS51154"/>
    </source>
</evidence>
<comment type="caution">
    <text evidence="2">The sequence shown here is derived from an EMBL/GenBank/DDBJ whole genome shotgun (WGS) entry which is preliminary data.</text>
</comment>
<sequence length="245" mass="27953">MEPFKITDGDIFNVSADAMVTTIGIQCELDGHVCKELIKKLGKLKNSFKSKLKENSSTEEEKEVIKKESLNNIKDEIQKRIKEDYSLRYVKQEDITEIRTIVDGSPMLVNLKDFDKLGEFNFKYVFFVAFKRAEQGVPKSILSLACQEIIKICRKEKIKSVTLPTIGCGVLRTPISRCSSAMSEGFALSRELVKDMTDINIVCYEDIKEFVDEFKNPFKEGYKGKKTSPESRCLHIYFQTSSIPS</sequence>
<protein>
    <recommendedName>
        <fullName evidence="1">Macro domain-containing protein</fullName>
    </recommendedName>
</protein>
<evidence type="ECO:0000313" key="3">
    <source>
        <dbReference type="Proteomes" id="UP001295684"/>
    </source>
</evidence>